<dbReference type="OrthoDB" id="10540074at2759"/>
<gene>
    <name evidence="1" type="ORF">PITC_073710</name>
</gene>
<dbReference type="HOGENOM" id="CLU_2794731_0_0_1"/>
<organism evidence="1 2">
    <name type="scientific">Penicillium italicum</name>
    <name type="common">Blue mold</name>
    <dbReference type="NCBI Taxonomy" id="40296"/>
    <lineage>
        <taxon>Eukaryota</taxon>
        <taxon>Fungi</taxon>
        <taxon>Dikarya</taxon>
        <taxon>Ascomycota</taxon>
        <taxon>Pezizomycotina</taxon>
        <taxon>Eurotiomycetes</taxon>
        <taxon>Eurotiomycetidae</taxon>
        <taxon>Eurotiales</taxon>
        <taxon>Aspergillaceae</taxon>
        <taxon>Penicillium</taxon>
    </lineage>
</organism>
<sequence>MIGSKNWLKEHDVQLPWVNGDPRKVRSVSTAVVGGTNPGHDMLRAIRLEPRPQSSVRLTWTAAKSLGD</sequence>
<evidence type="ECO:0000313" key="1">
    <source>
        <dbReference type="EMBL" id="KGO64773.1"/>
    </source>
</evidence>
<name>A0A0A2KCU3_PENIT</name>
<protein>
    <submittedName>
        <fullName evidence="1">Uncharacterized protein</fullName>
    </submittedName>
</protein>
<proteinExistence type="predicted"/>
<comment type="caution">
    <text evidence="1">The sequence shown here is derived from an EMBL/GenBank/DDBJ whole genome shotgun (WGS) entry which is preliminary data.</text>
</comment>
<evidence type="ECO:0000313" key="2">
    <source>
        <dbReference type="Proteomes" id="UP000030104"/>
    </source>
</evidence>
<dbReference type="Proteomes" id="UP000030104">
    <property type="component" value="Unassembled WGS sequence"/>
</dbReference>
<dbReference type="EMBL" id="JQGA01001563">
    <property type="protein sequence ID" value="KGO64773.1"/>
    <property type="molecule type" value="Genomic_DNA"/>
</dbReference>
<keyword evidence="2" id="KW-1185">Reference proteome</keyword>
<reference evidence="1 2" key="1">
    <citation type="journal article" date="2015" name="Mol. Plant Microbe Interact.">
        <title>Genome, transcriptome, and functional analyses of Penicillium expansum provide new insights into secondary metabolism and pathogenicity.</title>
        <authorList>
            <person name="Ballester A.R."/>
            <person name="Marcet-Houben M."/>
            <person name="Levin E."/>
            <person name="Sela N."/>
            <person name="Selma-Lazaro C."/>
            <person name="Carmona L."/>
            <person name="Wisniewski M."/>
            <person name="Droby S."/>
            <person name="Gonzalez-Candelas L."/>
            <person name="Gabaldon T."/>
        </authorList>
    </citation>
    <scope>NUCLEOTIDE SEQUENCE [LARGE SCALE GENOMIC DNA]</scope>
    <source>
        <strain evidence="1 2">PHI-1</strain>
    </source>
</reference>
<dbReference type="AlphaFoldDB" id="A0A0A2KCU3"/>
<accession>A0A0A2KCU3</accession>